<gene>
    <name evidence="3" type="ORF">DW099_06500</name>
</gene>
<dbReference type="EMBL" id="QRMS01000002">
    <property type="protein sequence ID" value="RHJ88064.1"/>
    <property type="molecule type" value="Genomic_DNA"/>
</dbReference>
<evidence type="ECO:0000313" key="3">
    <source>
        <dbReference type="EMBL" id="RHJ88064.1"/>
    </source>
</evidence>
<dbReference type="InterPro" id="IPR006976">
    <property type="entry name" value="VanZ-like"/>
</dbReference>
<dbReference type="PANTHER" id="PTHR36834:SF1">
    <property type="entry name" value="INTEGRAL MEMBRANE PROTEIN"/>
    <property type="match status" value="1"/>
</dbReference>
<evidence type="ECO:0000313" key="4">
    <source>
        <dbReference type="Proteomes" id="UP000284841"/>
    </source>
</evidence>
<dbReference type="OrthoDB" id="9805025at2"/>
<comment type="caution">
    <text evidence="3">The sequence shown here is derived from an EMBL/GenBank/DDBJ whole genome shotgun (WGS) entry which is preliminary data.</text>
</comment>
<keyword evidence="1" id="KW-0472">Membrane</keyword>
<dbReference type="Proteomes" id="UP000284841">
    <property type="component" value="Unassembled WGS sequence"/>
</dbReference>
<accession>A0A415E3B5</accession>
<feature type="domain" description="VanZ-like" evidence="2">
    <location>
        <begin position="80"/>
        <end position="178"/>
    </location>
</feature>
<feature type="transmembrane region" description="Helical" evidence="1">
    <location>
        <begin position="12"/>
        <end position="29"/>
    </location>
</feature>
<feature type="transmembrane region" description="Helical" evidence="1">
    <location>
        <begin position="163"/>
        <end position="182"/>
    </location>
</feature>
<keyword evidence="4" id="KW-1185">Reference proteome</keyword>
<keyword evidence="1" id="KW-0812">Transmembrane</keyword>
<reference evidence="3 4" key="1">
    <citation type="submission" date="2018-08" db="EMBL/GenBank/DDBJ databases">
        <title>A genome reference for cultivated species of the human gut microbiota.</title>
        <authorList>
            <person name="Zou Y."/>
            <person name="Xue W."/>
            <person name="Luo G."/>
        </authorList>
    </citation>
    <scope>NUCLEOTIDE SEQUENCE [LARGE SCALE GENOMIC DNA]</scope>
    <source>
        <strain evidence="3 4">AM07-24</strain>
    </source>
</reference>
<keyword evidence="1" id="KW-1133">Transmembrane helix</keyword>
<evidence type="ECO:0000259" key="2">
    <source>
        <dbReference type="Pfam" id="PF04892"/>
    </source>
</evidence>
<feature type="transmembrane region" description="Helical" evidence="1">
    <location>
        <begin position="136"/>
        <end position="157"/>
    </location>
</feature>
<dbReference type="RefSeq" id="WP_118334562.1">
    <property type="nucleotide sequence ID" value="NZ_AP025567.1"/>
</dbReference>
<evidence type="ECO:0000256" key="1">
    <source>
        <dbReference type="SAM" id="Phobius"/>
    </source>
</evidence>
<dbReference type="PANTHER" id="PTHR36834">
    <property type="entry name" value="MEMBRANE PROTEIN-RELATED"/>
    <property type="match status" value="1"/>
</dbReference>
<dbReference type="STRING" id="1776384.GCA_900086585_03627"/>
<proteinExistence type="predicted"/>
<protein>
    <submittedName>
        <fullName evidence="3">VanZ family protein</fullName>
    </submittedName>
</protein>
<dbReference type="InterPro" id="IPR053150">
    <property type="entry name" value="Teicoplanin_resist-assoc"/>
</dbReference>
<dbReference type="Pfam" id="PF04892">
    <property type="entry name" value="VanZ"/>
    <property type="match status" value="1"/>
</dbReference>
<dbReference type="AlphaFoldDB" id="A0A415E3B5"/>
<feature type="transmembrane region" description="Helical" evidence="1">
    <location>
        <begin position="105"/>
        <end position="124"/>
    </location>
</feature>
<feature type="transmembrane region" description="Helical" evidence="1">
    <location>
        <begin position="41"/>
        <end position="60"/>
    </location>
</feature>
<sequence length="191" mass="21666">MIELITATFLQAYPMYFAAIPFVILGLLIRKKKSTCQSSVYLGDLAFVLLCSSILVTLAATCYSKEFFDNFDIKRLLHYEQIHFDPEGFLSNILLASLAGSFHATVNWLGNIGLFVPIAFFTMWISRKDKYKKVQIVICCLLFSVLIESIQLCSGRLADVMDVFLNTLGAFVGCWLFDYFVAITDHLNKRL</sequence>
<name>A0A415E3B5_9FIRM</name>
<organism evidence="3 4">
    <name type="scientific">Emergencia timonensis</name>
    <dbReference type="NCBI Taxonomy" id="1776384"/>
    <lineage>
        <taxon>Bacteria</taxon>
        <taxon>Bacillati</taxon>
        <taxon>Bacillota</taxon>
        <taxon>Clostridia</taxon>
        <taxon>Peptostreptococcales</taxon>
        <taxon>Anaerovoracaceae</taxon>
        <taxon>Emergencia</taxon>
    </lineage>
</organism>